<dbReference type="Pfam" id="PF00106">
    <property type="entry name" value="adh_short"/>
    <property type="match status" value="1"/>
</dbReference>
<dbReference type="AlphaFoldDB" id="A0AAN5IFM2"/>
<dbReference type="EMBL" id="BTRK01000006">
    <property type="protein sequence ID" value="GMR62535.1"/>
    <property type="molecule type" value="Genomic_DNA"/>
</dbReference>
<evidence type="ECO:0008006" key="4">
    <source>
        <dbReference type="Google" id="ProtNLM"/>
    </source>
</evidence>
<dbReference type="GO" id="GO:0005737">
    <property type="term" value="C:cytoplasm"/>
    <property type="evidence" value="ECO:0007669"/>
    <property type="project" value="TreeGrafter"/>
</dbReference>
<name>A0AAN5IFM2_9BILA</name>
<evidence type="ECO:0000313" key="2">
    <source>
        <dbReference type="EMBL" id="GMR62535.1"/>
    </source>
</evidence>
<dbReference type="InterPro" id="IPR051468">
    <property type="entry name" value="Fungal_SecMetab_SDRs"/>
</dbReference>
<dbReference type="InterPro" id="IPR002347">
    <property type="entry name" value="SDR_fam"/>
</dbReference>
<dbReference type="PANTHER" id="PTHR43544:SF35">
    <property type="entry name" value="C-FACTOR-RELATED"/>
    <property type="match status" value="1"/>
</dbReference>
<dbReference type="InterPro" id="IPR020904">
    <property type="entry name" value="Sc_DH/Rdtase_CS"/>
</dbReference>
<keyword evidence="1" id="KW-0560">Oxidoreductase</keyword>
<gene>
    <name evidence="2" type="ORF">PMAYCL1PPCAC_32730</name>
</gene>
<organism evidence="2 3">
    <name type="scientific">Pristionchus mayeri</name>
    <dbReference type="NCBI Taxonomy" id="1317129"/>
    <lineage>
        <taxon>Eukaryota</taxon>
        <taxon>Metazoa</taxon>
        <taxon>Ecdysozoa</taxon>
        <taxon>Nematoda</taxon>
        <taxon>Chromadorea</taxon>
        <taxon>Rhabditida</taxon>
        <taxon>Rhabditina</taxon>
        <taxon>Diplogasteromorpha</taxon>
        <taxon>Diplogasteroidea</taxon>
        <taxon>Neodiplogasteridae</taxon>
        <taxon>Pristionchus</taxon>
    </lineage>
</organism>
<feature type="non-terminal residue" evidence="2">
    <location>
        <position position="91"/>
    </location>
</feature>
<dbReference type="PANTHER" id="PTHR43544">
    <property type="entry name" value="SHORT-CHAIN DEHYDROGENASE/REDUCTASE"/>
    <property type="match status" value="1"/>
</dbReference>
<keyword evidence="3" id="KW-1185">Reference proteome</keyword>
<proteinExistence type="predicted"/>
<evidence type="ECO:0000313" key="3">
    <source>
        <dbReference type="Proteomes" id="UP001328107"/>
    </source>
</evidence>
<protein>
    <recommendedName>
        <fullName evidence="4">Dehydrogenase</fullName>
    </recommendedName>
</protein>
<dbReference type="Gene3D" id="3.40.50.720">
    <property type="entry name" value="NAD(P)-binding Rossmann-like Domain"/>
    <property type="match status" value="1"/>
</dbReference>
<sequence>NTVAPLMITNKFHGLLKKAADKKGSAQVANISSTLGSMELAPAIAAEATGVLVPTALYAMSKAALNMLTRKLSIEWKQDKIRATCFCPGWV</sequence>
<evidence type="ECO:0000256" key="1">
    <source>
        <dbReference type="ARBA" id="ARBA00023002"/>
    </source>
</evidence>
<accession>A0AAN5IFM2</accession>
<dbReference type="PROSITE" id="PS00061">
    <property type="entry name" value="ADH_SHORT"/>
    <property type="match status" value="1"/>
</dbReference>
<comment type="caution">
    <text evidence="2">The sequence shown here is derived from an EMBL/GenBank/DDBJ whole genome shotgun (WGS) entry which is preliminary data.</text>
</comment>
<dbReference type="GO" id="GO:0016491">
    <property type="term" value="F:oxidoreductase activity"/>
    <property type="evidence" value="ECO:0007669"/>
    <property type="project" value="UniProtKB-KW"/>
</dbReference>
<feature type="non-terminal residue" evidence="2">
    <location>
        <position position="1"/>
    </location>
</feature>
<reference evidence="3" key="1">
    <citation type="submission" date="2022-10" db="EMBL/GenBank/DDBJ databases">
        <title>Genome assembly of Pristionchus species.</title>
        <authorList>
            <person name="Yoshida K."/>
            <person name="Sommer R.J."/>
        </authorList>
    </citation>
    <scope>NUCLEOTIDE SEQUENCE [LARGE SCALE GENOMIC DNA]</scope>
    <source>
        <strain evidence="3">RS5460</strain>
    </source>
</reference>
<dbReference type="SUPFAM" id="SSF51735">
    <property type="entry name" value="NAD(P)-binding Rossmann-fold domains"/>
    <property type="match status" value="1"/>
</dbReference>
<dbReference type="InterPro" id="IPR036291">
    <property type="entry name" value="NAD(P)-bd_dom_sf"/>
</dbReference>
<dbReference type="Proteomes" id="UP001328107">
    <property type="component" value="Unassembled WGS sequence"/>
</dbReference>
<dbReference type="PRINTS" id="PR00081">
    <property type="entry name" value="GDHRDH"/>
</dbReference>